<reference evidence="6" key="1">
    <citation type="submission" date="2014-03" db="EMBL/GenBank/DDBJ databases">
        <authorList>
            <person name="Casaregola S."/>
        </authorList>
    </citation>
    <scope>NUCLEOTIDE SEQUENCE [LARGE SCALE GENOMIC DNA]</scope>
    <source>
        <strain evidence="6">CLIB 918</strain>
    </source>
</reference>
<keyword evidence="7" id="KW-1185">Reference proteome</keyword>
<protein>
    <recommendedName>
        <fullName evidence="5">Armadillo-like helical domain-containing protein</fullName>
    </recommendedName>
</protein>
<evidence type="ECO:0000256" key="4">
    <source>
        <dbReference type="ARBA" id="ARBA00023136"/>
    </source>
</evidence>
<keyword evidence="3" id="KW-1133">Transmembrane helix</keyword>
<proteinExistence type="predicted"/>
<gene>
    <name evidence="6" type="ORF">BN980_GECA08s04861g</name>
</gene>
<organism evidence="6 7">
    <name type="scientific">Geotrichum candidum</name>
    <name type="common">Oospora lactis</name>
    <name type="synonym">Dipodascus geotrichum</name>
    <dbReference type="NCBI Taxonomy" id="1173061"/>
    <lineage>
        <taxon>Eukaryota</taxon>
        <taxon>Fungi</taxon>
        <taxon>Dikarya</taxon>
        <taxon>Ascomycota</taxon>
        <taxon>Saccharomycotina</taxon>
        <taxon>Dipodascomycetes</taxon>
        <taxon>Dipodascales</taxon>
        <taxon>Dipodascaceae</taxon>
        <taxon>Geotrichum</taxon>
    </lineage>
</organism>
<dbReference type="GO" id="GO:0005829">
    <property type="term" value="C:cytosol"/>
    <property type="evidence" value="ECO:0007669"/>
    <property type="project" value="TreeGrafter"/>
</dbReference>
<dbReference type="PANTHER" id="PTHR13608:SF3">
    <property type="entry name" value="ARMADILLO-LIKE HELICAL DOMAIN-CONTAINING PROTEIN 3"/>
    <property type="match status" value="1"/>
</dbReference>
<keyword evidence="4" id="KW-0472">Membrane</keyword>
<comment type="caution">
    <text evidence="6">The sequence shown here is derived from an EMBL/GenBank/DDBJ whole genome shotgun (WGS) entry which is preliminary data.</text>
</comment>
<sequence>MASDTQLPAVSPLVQVEKGVLRPKVLDLYESLFINESSKSEGFWKEFFLLRCNKQAFQDTLAAIPPERFIQCKVITQDLVKNAVNNLASLDLVLVNNSLTILSIFMQVIFSKKFMSPSSDFITVFAGLEFIDDVFYGLLDHISSIIKLPPDASNPLILTIQVNAIRTANIAAGGAYQTSLASYFTHKDMFNSIISFIDNSSGNEIAEQFIGDAFSLLGVLSNYDKLEAINPYRTRLADFVDHKSMTSSIIASGLVWQICNESYFSDNSRLTNSKFPSTVGSGLIASYYQHWFQASDPQENNLDSLPLKIISLTLTTYEFINVNKVYAKLLLECPSGKTKNTPFSNFLSLSTNLFQNQHRTTRAALYARLHLLILRILIESPPPSLLLSNDLRTSDIIISQQRQPMLPTVTTPRLLVEGVLDSLVLAVRHNMKRSLDIDMYILTFTVIFQIVHLLRESKIALSYHWSELWKTTFSFIKYINSHPPDPRTNTSYAKLGNLIVLILGAAVIHGDTIFGNSDQYDDLLYKIVEFADSLSKFEKIIPAISTSPALSVLKTVINHYTELFRNPSSTSVGKSFFSFASKPSSAAPQGDLTPQKVLDIIKEGYQTLSIHQNVTKNKNDQQDQTGNYLLYDSLPKYNEADERLFLKKVTRQVILDVQQLHVGLN</sequence>
<dbReference type="InterPro" id="IPR013636">
    <property type="entry name" value="ARMH3_C"/>
</dbReference>
<evidence type="ECO:0000313" key="7">
    <source>
        <dbReference type="Proteomes" id="UP000242525"/>
    </source>
</evidence>
<dbReference type="Pfam" id="PF08427">
    <property type="entry name" value="ARMH3_C"/>
    <property type="match status" value="1"/>
</dbReference>
<evidence type="ECO:0000313" key="6">
    <source>
        <dbReference type="EMBL" id="CDO54805.1"/>
    </source>
</evidence>
<name>A0A0J9XC72_GEOCN</name>
<comment type="subcellular location">
    <subcellularLocation>
        <location evidence="1">Membrane</location>
    </subcellularLocation>
</comment>
<keyword evidence="2" id="KW-0812">Transmembrane</keyword>
<dbReference type="PANTHER" id="PTHR13608">
    <property type="entry name" value="ARMADILLO-LIKE HELICAL DOMAIN-CONTAINING PROTEIN 3"/>
    <property type="match status" value="1"/>
</dbReference>
<dbReference type="InterPro" id="IPR039868">
    <property type="entry name" value="ARMD3-like"/>
</dbReference>
<accession>A0A0J9XC72</accession>
<dbReference type="GO" id="GO:0016020">
    <property type="term" value="C:membrane"/>
    <property type="evidence" value="ECO:0007669"/>
    <property type="project" value="UniProtKB-SubCell"/>
</dbReference>
<evidence type="ECO:0000259" key="5">
    <source>
        <dbReference type="SMART" id="SM01158"/>
    </source>
</evidence>
<evidence type="ECO:0000256" key="2">
    <source>
        <dbReference type="ARBA" id="ARBA00022692"/>
    </source>
</evidence>
<evidence type="ECO:0000256" key="1">
    <source>
        <dbReference type="ARBA" id="ARBA00004370"/>
    </source>
</evidence>
<dbReference type="SMART" id="SM01158">
    <property type="entry name" value="DUF1741"/>
    <property type="match status" value="1"/>
</dbReference>
<dbReference type="EMBL" id="CCBN010000008">
    <property type="protein sequence ID" value="CDO54805.1"/>
    <property type="molecule type" value="Genomic_DNA"/>
</dbReference>
<dbReference type="OrthoDB" id="2012278at2759"/>
<dbReference type="Proteomes" id="UP000242525">
    <property type="component" value="Unassembled WGS sequence"/>
</dbReference>
<dbReference type="AlphaFoldDB" id="A0A0J9XC72"/>
<evidence type="ECO:0000256" key="3">
    <source>
        <dbReference type="ARBA" id="ARBA00022989"/>
    </source>
</evidence>
<feature type="domain" description="Armadillo-like helical" evidence="5">
    <location>
        <begin position="407"/>
        <end position="661"/>
    </location>
</feature>